<dbReference type="InterPro" id="IPR023011">
    <property type="entry name" value="ATP_synth_F0_asu_AS"/>
</dbReference>
<keyword evidence="8 11" id="KW-0406">Ion transport</keyword>
<dbReference type="HAMAP" id="MF_01393">
    <property type="entry name" value="ATP_synth_a_bact"/>
    <property type="match status" value="1"/>
</dbReference>
<dbReference type="EMBL" id="JBHUMM010000023">
    <property type="protein sequence ID" value="MFD2672072.1"/>
    <property type="molecule type" value="Genomic_DNA"/>
</dbReference>
<evidence type="ECO:0000256" key="5">
    <source>
        <dbReference type="ARBA" id="ARBA00022692"/>
    </source>
</evidence>
<dbReference type="InterPro" id="IPR035908">
    <property type="entry name" value="F0_ATP_A_sf"/>
</dbReference>
<dbReference type="RefSeq" id="WP_379929569.1">
    <property type="nucleotide sequence ID" value="NZ_JBHUMM010000023.1"/>
</dbReference>
<dbReference type="PANTHER" id="PTHR42823:SF3">
    <property type="entry name" value="ATP SYNTHASE SUBUNIT A, CHLOROPLASTIC"/>
    <property type="match status" value="1"/>
</dbReference>
<evidence type="ECO:0000256" key="1">
    <source>
        <dbReference type="ARBA" id="ARBA00004141"/>
    </source>
</evidence>
<organism evidence="13 14">
    <name type="scientific">Marinicrinis sediminis</name>
    <dbReference type="NCBI Taxonomy" id="1652465"/>
    <lineage>
        <taxon>Bacteria</taxon>
        <taxon>Bacillati</taxon>
        <taxon>Bacillota</taxon>
        <taxon>Bacilli</taxon>
        <taxon>Bacillales</taxon>
        <taxon>Paenibacillaceae</taxon>
    </lineage>
</organism>
<protein>
    <recommendedName>
        <fullName evidence="11 12">ATP synthase subunit a</fullName>
    </recommendedName>
    <alternativeName>
        <fullName evidence="11">ATP synthase F0 sector subunit a</fullName>
    </alternativeName>
    <alternativeName>
        <fullName evidence="11">F-ATPase subunit 6</fullName>
    </alternativeName>
</protein>
<evidence type="ECO:0000256" key="9">
    <source>
        <dbReference type="ARBA" id="ARBA00023136"/>
    </source>
</evidence>
<keyword evidence="9 11" id="KW-0472">Membrane</keyword>
<accession>A0ABW5RDD2</accession>
<comment type="caution">
    <text evidence="13">The sequence shown here is derived from an EMBL/GenBank/DDBJ whole genome shotgun (WGS) entry which is preliminary data.</text>
</comment>
<reference evidence="14" key="1">
    <citation type="journal article" date="2019" name="Int. J. Syst. Evol. Microbiol.">
        <title>The Global Catalogue of Microorganisms (GCM) 10K type strain sequencing project: providing services to taxonomists for standard genome sequencing and annotation.</title>
        <authorList>
            <consortium name="The Broad Institute Genomics Platform"/>
            <consortium name="The Broad Institute Genome Sequencing Center for Infectious Disease"/>
            <person name="Wu L."/>
            <person name="Ma J."/>
        </authorList>
    </citation>
    <scope>NUCLEOTIDE SEQUENCE [LARGE SCALE GENOMIC DNA]</scope>
    <source>
        <strain evidence="14">KCTC 33676</strain>
    </source>
</reference>
<evidence type="ECO:0000256" key="7">
    <source>
        <dbReference type="ARBA" id="ARBA00022989"/>
    </source>
</evidence>
<gene>
    <name evidence="11 13" type="primary">atpB</name>
    <name evidence="13" type="ORF">ACFSUC_10690</name>
</gene>
<comment type="function">
    <text evidence="11 12">Key component of the proton channel; it plays a direct role in the translocation of protons across the membrane.</text>
</comment>
<name>A0ABW5RDD2_9BACL</name>
<evidence type="ECO:0000313" key="13">
    <source>
        <dbReference type="EMBL" id="MFD2672072.1"/>
    </source>
</evidence>
<feature type="transmembrane region" description="Helical" evidence="11">
    <location>
        <begin position="75"/>
        <end position="98"/>
    </location>
</feature>
<keyword evidence="6 11" id="KW-0375">Hydrogen ion transport</keyword>
<evidence type="ECO:0000313" key="14">
    <source>
        <dbReference type="Proteomes" id="UP001597497"/>
    </source>
</evidence>
<evidence type="ECO:0000256" key="2">
    <source>
        <dbReference type="ARBA" id="ARBA00006810"/>
    </source>
</evidence>
<feature type="transmembrane region" description="Helical" evidence="11">
    <location>
        <begin position="213"/>
        <end position="233"/>
    </location>
</feature>
<dbReference type="PANTHER" id="PTHR42823">
    <property type="entry name" value="ATP SYNTHASE SUBUNIT A, CHLOROPLASTIC"/>
    <property type="match status" value="1"/>
</dbReference>
<dbReference type="CDD" id="cd00310">
    <property type="entry name" value="ATP-synt_Fo_a_6"/>
    <property type="match status" value="1"/>
</dbReference>
<dbReference type="Proteomes" id="UP001597497">
    <property type="component" value="Unassembled WGS sequence"/>
</dbReference>
<dbReference type="Pfam" id="PF00119">
    <property type="entry name" value="ATP-synt_A"/>
    <property type="match status" value="1"/>
</dbReference>
<keyword evidence="3 11" id="KW-0813">Transport</keyword>
<keyword evidence="14" id="KW-1185">Reference proteome</keyword>
<keyword evidence="10 11" id="KW-0066">ATP synthesis</keyword>
<dbReference type="InterPro" id="IPR045082">
    <property type="entry name" value="ATP_syn_F0_a_bact/chloroplast"/>
</dbReference>
<feature type="transmembrane region" description="Helical" evidence="11">
    <location>
        <begin position="157"/>
        <end position="176"/>
    </location>
</feature>
<dbReference type="NCBIfam" id="TIGR01131">
    <property type="entry name" value="ATP_synt_6_or_A"/>
    <property type="match status" value="1"/>
</dbReference>
<keyword evidence="11" id="KW-1003">Cell membrane</keyword>
<keyword evidence="5 11" id="KW-0812">Transmembrane</keyword>
<keyword evidence="4 11" id="KW-0138">CF(0)</keyword>
<keyword evidence="7 11" id="KW-1133">Transmembrane helix</keyword>
<evidence type="ECO:0000256" key="8">
    <source>
        <dbReference type="ARBA" id="ARBA00023065"/>
    </source>
</evidence>
<comment type="similarity">
    <text evidence="2 11 12">Belongs to the ATPase A chain family.</text>
</comment>
<dbReference type="Gene3D" id="1.20.120.220">
    <property type="entry name" value="ATP synthase, F0 complex, subunit A"/>
    <property type="match status" value="1"/>
</dbReference>
<evidence type="ECO:0000256" key="6">
    <source>
        <dbReference type="ARBA" id="ARBA00022781"/>
    </source>
</evidence>
<evidence type="ECO:0000256" key="4">
    <source>
        <dbReference type="ARBA" id="ARBA00022547"/>
    </source>
</evidence>
<comment type="subcellular location">
    <subcellularLocation>
        <location evidence="11 12">Cell membrane</location>
        <topology evidence="11 12">Multi-pass membrane protein</topology>
    </subcellularLocation>
    <subcellularLocation>
        <location evidence="1">Membrane</location>
        <topology evidence="1">Multi-pass membrane protein</topology>
    </subcellularLocation>
</comment>
<evidence type="ECO:0000256" key="3">
    <source>
        <dbReference type="ARBA" id="ARBA00022448"/>
    </source>
</evidence>
<evidence type="ECO:0000256" key="11">
    <source>
        <dbReference type="HAMAP-Rule" id="MF_01393"/>
    </source>
</evidence>
<evidence type="ECO:0000256" key="10">
    <source>
        <dbReference type="ARBA" id="ARBA00023310"/>
    </source>
</evidence>
<dbReference type="SUPFAM" id="SSF81336">
    <property type="entry name" value="F1F0 ATP synthase subunit A"/>
    <property type="match status" value="1"/>
</dbReference>
<dbReference type="InterPro" id="IPR000568">
    <property type="entry name" value="ATP_synth_F0_asu"/>
</dbReference>
<sequence length="272" mass="30530">MHHLPIIHLGPIPIDLSIVIMSVVTCIIVLLIALLAVRNLSVTNPGKMQNFMEWVIEFVHGIIASSMSLKKGRAFLSLGLTLIMFIFVSNMLGLPFSIVTEHHEPAKIFGQEYVSDSTLAEAMESEKEKAEKKGDTFVEENFHGVHVVWWKSPTADAAVTMGLALMVVLLTHFMGLTKNTKYYLKHYFEPYPVFFPLNLIKEVAKLLTLGMRLFGNIFAGEVMISTILLGGWFTLPLLAVWQGFSIFVGAIQAFIFTVLTMVYMSQQIEHDH</sequence>
<feature type="transmembrane region" description="Helical" evidence="11">
    <location>
        <begin position="239"/>
        <end position="264"/>
    </location>
</feature>
<proteinExistence type="inferred from homology"/>
<feature type="transmembrane region" description="Helical" evidence="11">
    <location>
        <begin position="12"/>
        <end position="37"/>
    </location>
</feature>
<evidence type="ECO:0000256" key="12">
    <source>
        <dbReference type="RuleBase" id="RU000483"/>
    </source>
</evidence>
<dbReference type="PROSITE" id="PS00449">
    <property type="entry name" value="ATPASE_A"/>
    <property type="match status" value="1"/>
</dbReference>